<gene>
    <name evidence="1" type="ORF">SAMN02745226_01303</name>
</gene>
<evidence type="ECO:0000313" key="1">
    <source>
        <dbReference type="EMBL" id="SHN62570.1"/>
    </source>
</evidence>
<name>A0A1M7SVW4_FERGO</name>
<keyword evidence="2" id="KW-1185">Reference proteome</keyword>
<proteinExistence type="predicted"/>
<reference evidence="2" key="1">
    <citation type="submission" date="2016-12" db="EMBL/GenBank/DDBJ databases">
        <authorList>
            <person name="Varghese N."/>
            <person name="Submissions S."/>
        </authorList>
    </citation>
    <scope>NUCLEOTIDE SEQUENCE [LARGE SCALE GENOMIC DNA]</scope>
    <source>
        <strain evidence="2">DSM 13020</strain>
    </source>
</reference>
<protein>
    <submittedName>
        <fullName evidence="1">Uncharacterized protein</fullName>
    </submittedName>
</protein>
<accession>A0A1M7SVW4</accession>
<organism evidence="1 2">
    <name type="scientific">Fervidobacterium gondwanense DSM 13020</name>
    <dbReference type="NCBI Taxonomy" id="1121883"/>
    <lineage>
        <taxon>Bacteria</taxon>
        <taxon>Thermotogati</taxon>
        <taxon>Thermotogota</taxon>
        <taxon>Thermotogae</taxon>
        <taxon>Thermotogales</taxon>
        <taxon>Fervidobacteriaceae</taxon>
        <taxon>Fervidobacterium</taxon>
    </lineage>
</organism>
<dbReference type="Proteomes" id="UP000184207">
    <property type="component" value="Unassembled WGS sequence"/>
</dbReference>
<dbReference type="EMBL" id="FRDJ01000006">
    <property type="protein sequence ID" value="SHN62570.1"/>
    <property type="molecule type" value="Genomic_DNA"/>
</dbReference>
<dbReference type="AlphaFoldDB" id="A0A1M7SVW4"/>
<evidence type="ECO:0000313" key="2">
    <source>
        <dbReference type="Proteomes" id="UP000184207"/>
    </source>
</evidence>
<sequence length="41" mass="5098">MEKPQNTFLTFMQAFERLHFENNINQSTLKYEKYREVFLPN</sequence>
<dbReference type="STRING" id="1121883.SAMN02745226_01303"/>